<protein>
    <submittedName>
        <fullName evidence="2">FAD binding domain-containing protein</fullName>
    </submittedName>
</protein>
<dbReference type="InterPro" id="IPR002938">
    <property type="entry name" value="FAD-bd"/>
</dbReference>
<gene>
    <name evidence="2" type="ORF">EV192_114192</name>
</gene>
<accession>A0A4R2IXW8</accession>
<evidence type="ECO:0000313" key="3">
    <source>
        <dbReference type="Proteomes" id="UP000295680"/>
    </source>
</evidence>
<dbReference type="EMBL" id="SLWS01000014">
    <property type="protein sequence ID" value="TCO49822.1"/>
    <property type="molecule type" value="Genomic_DNA"/>
</dbReference>
<feature type="domain" description="FAD-binding" evidence="1">
    <location>
        <begin position="6"/>
        <end position="39"/>
    </location>
</feature>
<dbReference type="GO" id="GO:0071949">
    <property type="term" value="F:FAD binding"/>
    <property type="evidence" value="ECO:0007669"/>
    <property type="project" value="InterPro"/>
</dbReference>
<dbReference type="Proteomes" id="UP000295680">
    <property type="component" value="Unassembled WGS sequence"/>
</dbReference>
<comment type="caution">
    <text evidence="2">The sequence shown here is derived from an EMBL/GenBank/DDBJ whole genome shotgun (WGS) entry which is preliminary data.</text>
</comment>
<dbReference type="PRINTS" id="PR00368">
    <property type="entry name" value="FADPNR"/>
</dbReference>
<dbReference type="Gene3D" id="3.40.50.720">
    <property type="entry name" value="NAD(P)-binding Rossmann-like Domain"/>
    <property type="match status" value="1"/>
</dbReference>
<evidence type="ECO:0000259" key="1">
    <source>
        <dbReference type="Pfam" id="PF01494"/>
    </source>
</evidence>
<name>A0A4R2IXW8_9PSEU</name>
<reference evidence="2 3" key="1">
    <citation type="submission" date="2019-03" db="EMBL/GenBank/DDBJ databases">
        <title>Genomic Encyclopedia of Type Strains, Phase IV (KMG-IV): sequencing the most valuable type-strain genomes for metagenomic binning, comparative biology and taxonomic classification.</title>
        <authorList>
            <person name="Goeker M."/>
        </authorList>
    </citation>
    <scope>NUCLEOTIDE SEQUENCE [LARGE SCALE GENOMIC DNA]</scope>
    <source>
        <strain evidence="2 3">DSM 45934</strain>
    </source>
</reference>
<sequence length="240" mass="26594">MVTSMDYLVIGAGSAGMRLGHFLSQAGHDCLVVDAVAEVRKDKLFRAVDPNGEVIMAPTVIAASPLDIPGLDLATDGRSPARTSERESTNVPGVYFAGTLTQVRALHRILERKYHGVDWPNTCHQADPTVLTEVVLGRGSFLRRQFADVIVPAGRLASYYEEIPVDYLHDHALADDYFTITPNREPASPRTVIRHFFRATLLADHNAVENDLTSDAVRRRRLTEFFAERLLQTILTAATR</sequence>
<organism evidence="2 3">
    <name type="scientific">Actinocrispum wychmicini</name>
    <dbReference type="NCBI Taxonomy" id="1213861"/>
    <lineage>
        <taxon>Bacteria</taxon>
        <taxon>Bacillati</taxon>
        <taxon>Actinomycetota</taxon>
        <taxon>Actinomycetes</taxon>
        <taxon>Pseudonocardiales</taxon>
        <taxon>Pseudonocardiaceae</taxon>
        <taxon>Actinocrispum</taxon>
    </lineage>
</organism>
<dbReference type="RefSeq" id="WP_243727493.1">
    <property type="nucleotide sequence ID" value="NZ_SLWS01000014.1"/>
</dbReference>
<dbReference type="Pfam" id="PF01494">
    <property type="entry name" value="FAD_binding_3"/>
    <property type="match status" value="1"/>
</dbReference>
<proteinExistence type="predicted"/>
<keyword evidence="3" id="KW-1185">Reference proteome</keyword>
<dbReference type="SUPFAM" id="SSF51971">
    <property type="entry name" value="Nucleotide-binding domain"/>
    <property type="match status" value="1"/>
</dbReference>
<evidence type="ECO:0000313" key="2">
    <source>
        <dbReference type="EMBL" id="TCO49822.1"/>
    </source>
</evidence>
<dbReference type="AlphaFoldDB" id="A0A4R2IXW8"/>